<dbReference type="SMART" id="SM00642">
    <property type="entry name" value="Aamy"/>
    <property type="match status" value="1"/>
</dbReference>
<evidence type="ECO:0000313" key="4">
    <source>
        <dbReference type="Proteomes" id="UP000001953"/>
    </source>
</evidence>
<dbReference type="Pfam" id="PF00128">
    <property type="entry name" value="Alpha-amylase"/>
    <property type="match status" value="1"/>
</dbReference>
<proteinExistence type="predicted"/>
<dbReference type="AlphaFoldDB" id="Q1QNB4"/>
<dbReference type="PANTHER" id="PTHR10357">
    <property type="entry name" value="ALPHA-AMYLASE FAMILY MEMBER"/>
    <property type="match status" value="1"/>
</dbReference>
<feature type="domain" description="Glycosyl hydrolase family 13 catalytic" evidence="2">
    <location>
        <begin position="3"/>
        <end position="494"/>
    </location>
</feature>
<keyword evidence="3" id="KW-0413">Isomerase</keyword>
<dbReference type="GO" id="GO:0030980">
    <property type="term" value="P:alpha-glucan catabolic process"/>
    <property type="evidence" value="ECO:0007669"/>
    <property type="project" value="TreeGrafter"/>
</dbReference>
<evidence type="ECO:0000259" key="2">
    <source>
        <dbReference type="SMART" id="SM00642"/>
    </source>
</evidence>
<dbReference type="GO" id="GO:0005992">
    <property type="term" value="P:trehalose biosynthetic process"/>
    <property type="evidence" value="ECO:0007669"/>
    <property type="project" value="TreeGrafter"/>
</dbReference>
<dbReference type="GO" id="GO:0047470">
    <property type="term" value="F:(1,4)-alpha-D-glucan 1-alpha-D-glucosylmutase activity"/>
    <property type="evidence" value="ECO:0007669"/>
    <property type="project" value="UniProtKB-EC"/>
</dbReference>
<dbReference type="KEGG" id="nha:Nham_1461"/>
<evidence type="ECO:0000313" key="3">
    <source>
        <dbReference type="EMBL" id="ABE62283.1"/>
    </source>
</evidence>
<reference evidence="3 4" key="1">
    <citation type="submission" date="2006-03" db="EMBL/GenBank/DDBJ databases">
        <title>Complete sequence of chromosome of Nitrobacter hamburgensis X14.</title>
        <authorList>
            <consortium name="US DOE Joint Genome Institute"/>
            <person name="Copeland A."/>
            <person name="Lucas S."/>
            <person name="Lapidus A."/>
            <person name="Barry K."/>
            <person name="Detter J.C."/>
            <person name="Glavina del Rio T."/>
            <person name="Hammon N."/>
            <person name="Israni S."/>
            <person name="Dalin E."/>
            <person name="Tice H."/>
            <person name="Pitluck S."/>
            <person name="Chain P."/>
            <person name="Malfatti S."/>
            <person name="Shin M."/>
            <person name="Vergez L."/>
            <person name="Schmutz J."/>
            <person name="Larimer F."/>
            <person name="Land M."/>
            <person name="Hauser L."/>
            <person name="Kyrpides N."/>
            <person name="Ivanova N."/>
            <person name="Ward B."/>
            <person name="Arp D."/>
            <person name="Klotz M."/>
            <person name="Stein L."/>
            <person name="O'Mullan G."/>
            <person name="Starkenburg S."/>
            <person name="Sayavedra L."/>
            <person name="Poret-Peterson A.T."/>
            <person name="Gentry M.E."/>
            <person name="Bruce D."/>
            <person name="Richardson P."/>
        </authorList>
    </citation>
    <scope>NUCLEOTIDE SEQUENCE [LARGE SCALE GENOMIC DNA]</scope>
    <source>
        <strain evidence="4">DSM 10229 / NCIMB 13809 / X14</strain>
    </source>
</reference>
<protein>
    <submittedName>
        <fullName evidence="3">Maltooligosyl trehalose synthase</fullName>
        <ecNumber evidence="3">5.4.99.15</ecNumber>
    </submittedName>
</protein>
<dbReference type="OrthoDB" id="9761577at2"/>
<dbReference type="RefSeq" id="WP_011509974.1">
    <property type="nucleotide sequence ID" value="NC_007964.1"/>
</dbReference>
<dbReference type="InterPro" id="IPR017853">
    <property type="entry name" value="GH"/>
</dbReference>
<dbReference type="FunFam" id="3.20.20.80:FF:000341">
    <property type="entry name" value="Maltooligosyl trehalose synthase"/>
    <property type="match status" value="1"/>
</dbReference>
<dbReference type="HOGENOM" id="CLU_005045_1_1_5"/>
<dbReference type="Gene3D" id="3.20.20.80">
    <property type="entry name" value="Glycosidases"/>
    <property type="match status" value="3"/>
</dbReference>
<dbReference type="Proteomes" id="UP000001953">
    <property type="component" value="Chromosome"/>
</dbReference>
<keyword evidence="4" id="KW-1185">Reference proteome</keyword>
<dbReference type="PANTHER" id="PTHR10357:SF216">
    <property type="entry name" value="MALTOOLIGOSYL TREHALOSE SYNTHASE-RELATED"/>
    <property type="match status" value="1"/>
</dbReference>
<evidence type="ECO:0000256" key="1">
    <source>
        <dbReference type="SAM" id="MobiDB-lite"/>
    </source>
</evidence>
<dbReference type="SUPFAM" id="SSF51445">
    <property type="entry name" value="(Trans)glycosidases"/>
    <property type="match status" value="1"/>
</dbReference>
<dbReference type="InterPro" id="IPR006047">
    <property type="entry name" value="GH13_cat_dom"/>
</dbReference>
<dbReference type="CDD" id="cd11336">
    <property type="entry name" value="AmyAc_MTSase"/>
    <property type="match status" value="1"/>
</dbReference>
<sequence>MDSGIPRATYRLQFTSGFTFDDAVAIVPYLKKLGITHLYASPFMKARRGSTHGYDIVDHNVINPELGGEDGFNRLSTALTSHGIGLVLDFVPNHMGVHHADNAWWLDVLEWGPKSGFADSFDIEWDILPFRNKPGLLLPILGSAYGVSLTRGDIELKYDPRDGSFSAWYFEHRLPIAPERYSDIVKTIASQLPPTSARNDLLAIAERYAGRDNPGRDHASALKRDIAAIAGGAAAIDQGLEAYRSGPDRPAQAKVLHQLLERQHYRLAHWKLATSEINYRRFFDVNSLAGLRVEGRDTFDRIHGLVRRLIAENRIQGLRLDHIDGLYDPAQYCRRLRRLIREAQGADRRPFYLLIEKILGDHEAPPQFAGIDGTTGYEWLNAITHVLADEDGLKTLDEVWRQAGDVAPAFDPVLRAAKRRVIETLLASEFTVLTRLLARIAAGHYSTRDYSADSLRQALELFVLHFPVYRTYITQAGPAEGERKLIAETIAKARQEWFAADDGIFDFLQDTLTLDLLAPGRLTHSRERVRRFALKVQQFTGPMMAKSLEDTAFYRYHRLLAFNEVGGDPAAPALDVAGFHRKMLERAGRRPHGLTATATHDTKRGEDARTRILALTELSDQWASMVGRWKMFNAGLVSTNNGVRSPSVADEYMLYQALIGALPFDDIAPEFVARMQAYAEKACREAKLQTSWLNPDAAYEAGVRQFLAGIIDERRSLEFLQSLQSFARRTSLIGALNSLSQITLKATIPGVPDFYQGTELWDFSLVDPDNRRPVDFMAREAILDAAPADMAALAESWSDGRLKLAWTHHLLDMRARHAKVFTDGDYRPLTVEGADRRHVIAFVRTHRSEAVVVAVLRHFAPFTDAGMTWPAFDRLDARVDLGNLALIHPAVTERKLDLKRLFDRLPAAVLSARVSTRSEIARGRRLEQEFQKQRERDTLQGKGHFGKTAH</sequence>
<name>Q1QNB4_NITHX</name>
<dbReference type="InterPro" id="IPR012767">
    <property type="entry name" value="Trehalose_TreY"/>
</dbReference>
<gene>
    <name evidence="3" type="ordered locus">Nham_1461</name>
</gene>
<dbReference type="CAZy" id="GH13">
    <property type="family name" value="Glycoside Hydrolase Family 13"/>
</dbReference>
<dbReference type="EC" id="5.4.99.15" evidence="3"/>
<organism evidence="3 4">
    <name type="scientific">Nitrobacter hamburgensis (strain DSM 10229 / NCIMB 13809 / X14)</name>
    <dbReference type="NCBI Taxonomy" id="323097"/>
    <lineage>
        <taxon>Bacteria</taxon>
        <taxon>Pseudomonadati</taxon>
        <taxon>Pseudomonadota</taxon>
        <taxon>Alphaproteobacteria</taxon>
        <taxon>Hyphomicrobiales</taxon>
        <taxon>Nitrobacteraceae</taxon>
        <taxon>Nitrobacter</taxon>
    </lineage>
</organism>
<dbReference type="NCBIfam" id="TIGR02401">
    <property type="entry name" value="trehalose_TreY"/>
    <property type="match status" value="1"/>
</dbReference>
<accession>Q1QNB4</accession>
<feature type="region of interest" description="Disordered" evidence="1">
    <location>
        <begin position="927"/>
        <end position="950"/>
    </location>
</feature>
<dbReference type="eggNOG" id="COG3280">
    <property type="taxonomic scope" value="Bacteria"/>
</dbReference>
<dbReference type="STRING" id="323097.Nham_1461"/>
<feature type="compositionally biased region" description="Basic and acidic residues" evidence="1">
    <location>
        <begin position="927"/>
        <end position="939"/>
    </location>
</feature>
<dbReference type="EMBL" id="CP000319">
    <property type="protein sequence ID" value="ABE62283.1"/>
    <property type="molecule type" value="Genomic_DNA"/>
</dbReference>